<accession>A0AAU8HUH0</accession>
<dbReference type="EMBL" id="CP159485">
    <property type="protein sequence ID" value="XCI29007.1"/>
    <property type="molecule type" value="Genomic_DNA"/>
</dbReference>
<sequence>MNYEFKENEVMMVDLHTFNIFDAQVYLERLVTAVNARVIKEIIIIHGHRRGKKLQKFVRTEFKNSKIERKLLSLNPGRTSFILKQVN</sequence>
<protein>
    <recommendedName>
        <fullName evidence="2">Smr domain-containing protein</fullName>
    </recommendedName>
</protein>
<dbReference type="AlphaFoldDB" id="A0AAU8HUH0"/>
<evidence type="ECO:0000313" key="1">
    <source>
        <dbReference type="EMBL" id="XCI29007.1"/>
    </source>
</evidence>
<reference evidence="1" key="2">
    <citation type="submission" date="2024-06" db="EMBL/GenBank/DDBJ databases">
        <authorList>
            <person name="Petrova K.O."/>
            <person name="Toshchakov S.V."/>
            <person name="Boltjanskaja Y.V."/>
            <person name="Kevbrin V.V."/>
        </authorList>
    </citation>
    <scope>NUCLEOTIDE SEQUENCE</scope>
    <source>
        <strain evidence="1">Z-710</strain>
    </source>
</reference>
<gene>
    <name evidence="1" type="ORF">PRVXH_000303</name>
</gene>
<name>A0AAU8HUH0_9FIRM</name>
<evidence type="ECO:0008006" key="2">
    <source>
        <dbReference type="Google" id="ProtNLM"/>
    </source>
</evidence>
<proteinExistence type="predicted"/>
<organism evidence="1">
    <name type="scientific">Proteinivorax hydrogeniformans</name>
    <dbReference type="NCBI Taxonomy" id="1826727"/>
    <lineage>
        <taxon>Bacteria</taxon>
        <taxon>Bacillati</taxon>
        <taxon>Bacillota</taxon>
        <taxon>Clostridia</taxon>
        <taxon>Eubacteriales</taxon>
        <taxon>Proteinivoracaceae</taxon>
        <taxon>Proteinivorax</taxon>
    </lineage>
</organism>
<dbReference type="RefSeq" id="WP_353893557.1">
    <property type="nucleotide sequence ID" value="NZ_CP159485.1"/>
</dbReference>
<reference evidence="1" key="1">
    <citation type="journal article" date="2018" name="Antonie Van Leeuwenhoek">
        <title>Proteinivorax hydrogeniformans sp. nov., an anaerobic, haloalkaliphilic bacterium fermenting proteinaceous compounds with high hydrogen production.</title>
        <authorList>
            <person name="Boltyanskaya Y."/>
            <person name="Detkova E."/>
            <person name="Pimenov N."/>
            <person name="Kevbrin V."/>
        </authorList>
    </citation>
    <scope>NUCLEOTIDE SEQUENCE</scope>
    <source>
        <strain evidence="1">Z-710</strain>
    </source>
</reference>